<gene>
    <name evidence="2" type="ORF">CDN99_07530</name>
</gene>
<dbReference type="SUPFAM" id="SSF50346">
    <property type="entry name" value="PRC-barrel domain"/>
    <property type="match status" value="1"/>
</dbReference>
<name>A0A246JI44_9BURK</name>
<protein>
    <submittedName>
        <fullName evidence="2">Photosystem reaction center subunit H</fullName>
    </submittedName>
</protein>
<dbReference type="PANTHER" id="PTHR36505:SF1">
    <property type="entry name" value="BLR1072 PROTEIN"/>
    <property type="match status" value="1"/>
</dbReference>
<proteinExistence type="predicted"/>
<dbReference type="Proteomes" id="UP000197468">
    <property type="component" value="Unassembled WGS sequence"/>
</dbReference>
<evidence type="ECO:0000259" key="1">
    <source>
        <dbReference type="Pfam" id="PF05239"/>
    </source>
</evidence>
<evidence type="ECO:0000313" key="3">
    <source>
        <dbReference type="Proteomes" id="UP000197468"/>
    </source>
</evidence>
<reference evidence="2 3" key="1">
    <citation type="journal article" date="2008" name="Int. J. Syst. Evol. Microbiol.">
        <title>Description of Roseateles aquatilis sp. nov. and Roseateles terrae sp. nov., in the class Betaproteobacteria, and emended description of the genus Roseateles.</title>
        <authorList>
            <person name="Gomila M."/>
            <person name="Bowien B."/>
            <person name="Falsen E."/>
            <person name="Moore E.R."/>
            <person name="Lalucat J."/>
        </authorList>
    </citation>
    <scope>NUCLEOTIDE SEQUENCE [LARGE SCALE GENOMIC DNA]</scope>
    <source>
        <strain evidence="2 3">CCUG 48205</strain>
    </source>
</reference>
<dbReference type="InterPro" id="IPR027275">
    <property type="entry name" value="PRC-brl_dom"/>
</dbReference>
<feature type="domain" description="PRC-barrel" evidence="1">
    <location>
        <begin position="8"/>
        <end position="84"/>
    </location>
</feature>
<dbReference type="OrthoDB" id="286778at2"/>
<evidence type="ECO:0000313" key="2">
    <source>
        <dbReference type="EMBL" id="OWQ92183.1"/>
    </source>
</evidence>
<keyword evidence="3" id="KW-1185">Reference proteome</keyword>
<dbReference type="Gene3D" id="2.30.30.240">
    <property type="entry name" value="PRC-barrel domain"/>
    <property type="match status" value="1"/>
</dbReference>
<dbReference type="AlphaFoldDB" id="A0A246JI44"/>
<comment type="caution">
    <text evidence="2">The sequence shown here is derived from an EMBL/GenBank/DDBJ whole genome shotgun (WGS) entry which is preliminary data.</text>
</comment>
<sequence>MLMASTTISSDRVEGTKVYNGNGDKLGSIDNLVIDKRSGLVRYAALEFGGFMGIGTDRYPIPWNMLKYDTSLDGYVVPLREDQLEKAPRYAQSDRPEYSDEYGRKVYDYYGVAWM</sequence>
<accession>A0A246JI44</accession>
<dbReference type="EMBL" id="NIOF01000002">
    <property type="protein sequence ID" value="OWQ92183.1"/>
    <property type="molecule type" value="Genomic_DNA"/>
</dbReference>
<dbReference type="Pfam" id="PF05239">
    <property type="entry name" value="PRC"/>
    <property type="match status" value="1"/>
</dbReference>
<dbReference type="PANTHER" id="PTHR36505">
    <property type="entry name" value="BLR1072 PROTEIN"/>
    <property type="match status" value="1"/>
</dbReference>
<organism evidence="2 3">
    <name type="scientific">Roseateles aquatilis</name>
    <dbReference type="NCBI Taxonomy" id="431061"/>
    <lineage>
        <taxon>Bacteria</taxon>
        <taxon>Pseudomonadati</taxon>
        <taxon>Pseudomonadota</taxon>
        <taxon>Betaproteobacteria</taxon>
        <taxon>Burkholderiales</taxon>
        <taxon>Sphaerotilaceae</taxon>
        <taxon>Roseateles</taxon>
    </lineage>
</organism>
<dbReference type="InterPro" id="IPR011033">
    <property type="entry name" value="PRC_barrel-like_sf"/>
</dbReference>